<dbReference type="RefSeq" id="WP_093358466.1">
    <property type="nucleotide sequence ID" value="NZ_FNVB01000003.1"/>
</dbReference>
<reference evidence="1" key="2">
    <citation type="submission" date="2016-10" db="EMBL/GenBank/DDBJ databases">
        <authorList>
            <person name="de Groot N.N."/>
        </authorList>
    </citation>
    <scope>NUCLEOTIDE SEQUENCE [LARGE SCALE GENOMIC DNA]</scope>
    <source>
        <strain evidence="1">ATCC 20501</strain>
    </source>
</reference>
<keyword evidence="3" id="KW-1185">Reference proteome</keyword>
<proteinExistence type="predicted"/>
<dbReference type="EMBL" id="FOME01000021">
    <property type="protein sequence ID" value="SFF18914.1"/>
    <property type="molecule type" value="Genomic_DNA"/>
</dbReference>
<accession>A0A1H5ZJC1</accession>
<protein>
    <submittedName>
        <fullName evidence="1 2">Baseplate assembly protein</fullName>
    </submittedName>
</protein>
<evidence type="ECO:0000313" key="3">
    <source>
        <dbReference type="Proteomes" id="UP000199690"/>
    </source>
</evidence>
<gene>
    <name evidence="1" type="ORF">SAMN02982929_01837</name>
    <name evidence="2" type="ORF">SAMN05216506_12196</name>
</gene>
<evidence type="ECO:0000313" key="4">
    <source>
        <dbReference type="Proteomes" id="UP000236729"/>
    </source>
</evidence>
<name>A0A1H5ZJC1_9PSEU</name>
<dbReference type="Proteomes" id="UP000199690">
    <property type="component" value="Unassembled WGS sequence"/>
</dbReference>
<dbReference type="NCBIfam" id="TIGR02243">
    <property type="entry name" value="putative baseplate assembly protein"/>
    <property type="match status" value="1"/>
</dbReference>
<dbReference type="AlphaFoldDB" id="A0A1H5ZJC1"/>
<dbReference type="InterPro" id="IPR011749">
    <property type="entry name" value="CHP02243"/>
</dbReference>
<organism evidence="1 4">
    <name type="scientific">Saccharopolyspora kobensis</name>
    <dbReference type="NCBI Taxonomy" id="146035"/>
    <lineage>
        <taxon>Bacteria</taxon>
        <taxon>Bacillati</taxon>
        <taxon>Actinomycetota</taxon>
        <taxon>Actinomycetes</taxon>
        <taxon>Pseudonocardiales</taxon>
        <taxon>Pseudonocardiaceae</taxon>
        <taxon>Saccharopolyspora</taxon>
    </lineage>
</organism>
<evidence type="ECO:0000313" key="1">
    <source>
        <dbReference type="EMBL" id="SEG36190.1"/>
    </source>
</evidence>
<accession>A0A1I2GLU9</accession>
<dbReference type="Proteomes" id="UP000236729">
    <property type="component" value="Unassembled WGS sequence"/>
</dbReference>
<dbReference type="EMBL" id="FNVB01000003">
    <property type="protein sequence ID" value="SEG36190.1"/>
    <property type="molecule type" value="Genomic_DNA"/>
</dbReference>
<evidence type="ECO:0000313" key="2">
    <source>
        <dbReference type="EMBL" id="SFF18914.1"/>
    </source>
</evidence>
<sequence>MSLPMPNLDDRRFQDLVDEAKRHVQRRAPEWTDHNVSDPGVTLIETFAHMVDQLVYRLNRVPEKNYLAFLELLGIRLFPPAAARADVTFWLSAAQAEVVLLPRGTEVATARSETGDAVVFATTEELPIVPCELTALVTISASGEQANRTDDLQANEDVPCFQPEPAVGDAMLLGLSNAVPRCVVVLRLDSQVEGIGVDPRQPPLVWESWDGVGWTECQVFDDTTGGLNRPGEVVVHVPAGHAPSVVAGARAGWLRCRVVAPEEGQPFYSESPTVRVAEAFTIGGITAVEHAETVTDAPLGVSAGVAGQRFRLDRAPVLTDGEPVVVQVADGEGWEDWHVVEHFGDSGPTDRHVTLDPTNGEFGFPPAVRDADGTLRRYGAVPARGAQIRVPSYRTGGGRAGNVARGAISVLRSSVPYITDVENREAAAGGVDGETVDEAKVRAPHQLRVQERAVTAEDYELIARQAAPAAARIHCLPAGARNEPGAARVLVVPDAVADVGDQIRFEQLIPAEQMLAAIAARLDERRLLGTRLIVEPPFYQGITVVARMRAGRSDPTRVRRDTLDALYGYLNPLRGGIDGTGWPFGRPVQLGEVYAVLQRVEGVELIDEVRLFPADPITGQRGAPVDRVELAAHALVFSHQHQVLVQPDGAAEGGAPR</sequence>
<reference evidence="3 4" key="1">
    <citation type="submission" date="2016-10" db="EMBL/GenBank/DDBJ databases">
        <authorList>
            <person name="Varghese N."/>
            <person name="Submissions S."/>
        </authorList>
    </citation>
    <scope>NUCLEOTIDE SEQUENCE [LARGE SCALE GENOMIC DNA]</scope>
    <source>
        <strain evidence="4">ATCC 20501</strain>
        <strain evidence="2 3">CGMCC 4.3529</strain>
    </source>
</reference>